<dbReference type="HAMAP" id="MF_00922">
    <property type="entry name" value="OM_assembly_BamD"/>
    <property type="match status" value="1"/>
</dbReference>
<accession>A0A1G5PLJ6</accession>
<comment type="subcellular location">
    <subcellularLocation>
        <location evidence="6">Cell outer membrane</location>
        <topology evidence="6">Lipid-anchor</topology>
    </subcellularLocation>
</comment>
<evidence type="ECO:0000256" key="7">
    <source>
        <dbReference type="SAM" id="SignalP"/>
    </source>
</evidence>
<evidence type="ECO:0000256" key="3">
    <source>
        <dbReference type="ARBA" id="ARBA00023139"/>
    </source>
</evidence>
<dbReference type="GO" id="GO:1990063">
    <property type="term" value="C:Bam protein complex"/>
    <property type="evidence" value="ECO:0007669"/>
    <property type="project" value="TreeGrafter"/>
</dbReference>
<proteinExistence type="inferred from homology"/>
<dbReference type="FunFam" id="1.25.40.10:FF:000419">
    <property type="entry name" value="Outer membrane protein assembly factor BamD"/>
    <property type="match status" value="1"/>
</dbReference>
<dbReference type="STRING" id="415747.SAMN03097708_00388"/>
<gene>
    <name evidence="6" type="primary">bamD</name>
    <name evidence="9" type="ORF">SAMN03097708_00388</name>
</gene>
<evidence type="ECO:0000256" key="6">
    <source>
        <dbReference type="HAMAP-Rule" id="MF_00922"/>
    </source>
</evidence>
<keyword evidence="2 6" id="KW-0472">Membrane</keyword>
<comment type="similarity">
    <text evidence="6">Belongs to the BamD family.</text>
</comment>
<dbReference type="PANTHER" id="PTHR37423">
    <property type="entry name" value="SOLUBLE LYTIC MUREIN TRANSGLYCOSYLASE-RELATED"/>
    <property type="match status" value="1"/>
</dbReference>
<evidence type="ECO:0000256" key="5">
    <source>
        <dbReference type="ARBA" id="ARBA00023288"/>
    </source>
</evidence>
<keyword evidence="3 6" id="KW-0564">Palmitate</keyword>
<keyword evidence="10" id="KW-1185">Reference proteome</keyword>
<evidence type="ECO:0000256" key="2">
    <source>
        <dbReference type="ARBA" id="ARBA00023136"/>
    </source>
</evidence>
<comment type="function">
    <text evidence="6">Part of the outer membrane protein assembly complex, which is involved in assembly and insertion of beta-barrel proteins into the outer membrane.</text>
</comment>
<dbReference type="Gene3D" id="1.25.40.10">
    <property type="entry name" value="Tetratricopeptide repeat domain"/>
    <property type="match status" value="1"/>
</dbReference>
<keyword evidence="1 6" id="KW-0732">Signal</keyword>
<evidence type="ECO:0000313" key="9">
    <source>
        <dbReference type="EMBL" id="SCZ50313.1"/>
    </source>
</evidence>
<dbReference type="AlphaFoldDB" id="A0A1G5PLJ6"/>
<dbReference type="Proteomes" id="UP000199648">
    <property type="component" value="Unassembled WGS sequence"/>
</dbReference>
<keyword evidence="4 6" id="KW-0998">Cell outer membrane</keyword>
<evidence type="ECO:0000256" key="1">
    <source>
        <dbReference type="ARBA" id="ARBA00022729"/>
    </source>
</evidence>
<dbReference type="PROSITE" id="PS51257">
    <property type="entry name" value="PROKAR_LIPOPROTEIN"/>
    <property type="match status" value="1"/>
</dbReference>
<dbReference type="InterPro" id="IPR011990">
    <property type="entry name" value="TPR-like_helical_dom_sf"/>
</dbReference>
<dbReference type="RefSeq" id="WP_092992028.1">
    <property type="nucleotide sequence ID" value="NZ_FMWD01000001.1"/>
</dbReference>
<sequence length="255" mass="29234">MRIFTLLPLLVLLLTAGCAGLPEADETADWSASEIYEKAKAALDNGNYEQALGLYSKLEARYPYGRFAQQAQLETIYAHYEADEPEAAIAAADRFIKLHPRHPNVDYAYYMRGLASFDIGGGFLERFFPSDPAERDPARAREAFRHFRELTTKFPESRYAEDAIKRMAYLRNNLARHEIQVAQYYMRRDAYLAAVERARYVLESYESTPAVPDALGIMVTAYRAMDMPKLADDALRVLRQNYPEHRVTTQLEKDN</sequence>
<dbReference type="CDD" id="cd15830">
    <property type="entry name" value="BamD"/>
    <property type="match status" value="1"/>
</dbReference>
<feature type="chain" id="PRO_5011801800" description="Outer membrane protein assembly factor BamD" evidence="7">
    <location>
        <begin position="25"/>
        <end position="255"/>
    </location>
</feature>
<dbReference type="OrthoDB" id="9779191at2"/>
<dbReference type="Pfam" id="PF13525">
    <property type="entry name" value="YfiO"/>
    <property type="match status" value="1"/>
</dbReference>
<name>A0A1G5PLJ6_9GAMM</name>
<feature type="domain" description="Outer membrane lipoprotein BamD-like" evidence="8">
    <location>
        <begin position="30"/>
        <end position="234"/>
    </location>
</feature>
<dbReference type="GO" id="GO:0051205">
    <property type="term" value="P:protein insertion into membrane"/>
    <property type="evidence" value="ECO:0007669"/>
    <property type="project" value="UniProtKB-UniRule"/>
</dbReference>
<dbReference type="NCBIfam" id="TIGR03302">
    <property type="entry name" value="OM_YfiO"/>
    <property type="match status" value="1"/>
</dbReference>
<organism evidence="9 10">
    <name type="scientific">Thiohalomonas denitrificans</name>
    <dbReference type="NCBI Taxonomy" id="415747"/>
    <lineage>
        <taxon>Bacteria</taxon>
        <taxon>Pseudomonadati</taxon>
        <taxon>Pseudomonadota</taxon>
        <taxon>Gammaproteobacteria</taxon>
        <taxon>Thiohalomonadales</taxon>
        <taxon>Thiohalomonadaceae</taxon>
        <taxon>Thiohalomonas</taxon>
    </lineage>
</organism>
<keyword evidence="5 6" id="KW-0449">Lipoprotein</keyword>
<comment type="subunit">
    <text evidence="6">Part of the Bam complex.</text>
</comment>
<dbReference type="InterPro" id="IPR017689">
    <property type="entry name" value="BamD"/>
</dbReference>
<evidence type="ECO:0000256" key="4">
    <source>
        <dbReference type="ARBA" id="ARBA00023237"/>
    </source>
</evidence>
<dbReference type="PANTHER" id="PTHR37423:SF1">
    <property type="entry name" value="OUTER MEMBRANE PROTEIN ASSEMBLY FACTOR BAMD"/>
    <property type="match status" value="1"/>
</dbReference>
<evidence type="ECO:0000313" key="10">
    <source>
        <dbReference type="Proteomes" id="UP000199648"/>
    </source>
</evidence>
<dbReference type="InterPro" id="IPR039565">
    <property type="entry name" value="BamD-like"/>
</dbReference>
<protein>
    <recommendedName>
        <fullName evidence="6">Outer membrane protein assembly factor BamD</fullName>
    </recommendedName>
</protein>
<dbReference type="GO" id="GO:0043165">
    <property type="term" value="P:Gram-negative-bacterium-type cell outer membrane assembly"/>
    <property type="evidence" value="ECO:0007669"/>
    <property type="project" value="UniProtKB-UniRule"/>
</dbReference>
<dbReference type="SUPFAM" id="SSF48452">
    <property type="entry name" value="TPR-like"/>
    <property type="match status" value="1"/>
</dbReference>
<reference evidence="9 10" key="1">
    <citation type="submission" date="2016-10" db="EMBL/GenBank/DDBJ databases">
        <authorList>
            <person name="de Groot N.N."/>
        </authorList>
    </citation>
    <scope>NUCLEOTIDE SEQUENCE [LARGE SCALE GENOMIC DNA]</scope>
    <source>
        <strain evidence="9 10">HLD2</strain>
    </source>
</reference>
<dbReference type="EMBL" id="FMWD01000001">
    <property type="protein sequence ID" value="SCZ50313.1"/>
    <property type="molecule type" value="Genomic_DNA"/>
</dbReference>
<feature type="signal peptide" evidence="7">
    <location>
        <begin position="1"/>
        <end position="24"/>
    </location>
</feature>
<evidence type="ECO:0000259" key="8">
    <source>
        <dbReference type="Pfam" id="PF13525"/>
    </source>
</evidence>